<organism evidence="2 3">
    <name type="scientific">Planifilum fimeticola</name>
    <dbReference type="NCBI Taxonomy" id="201975"/>
    <lineage>
        <taxon>Bacteria</taxon>
        <taxon>Bacillati</taxon>
        <taxon>Bacillota</taxon>
        <taxon>Bacilli</taxon>
        <taxon>Bacillales</taxon>
        <taxon>Thermoactinomycetaceae</taxon>
        <taxon>Planifilum</taxon>
    </lineage>
</organism>
<feature type="region of interest" description="Disordered" evidence="1">
    <location>
        <begin position="1"/>
        <end position="29"/>
    </location>
</feature>
<keyword evidence="3" id="KW-1185">Reference proteome</keyword>
<gene>
    <name evidence="2" type="ORF">CLV97_1096</name>
</gene>
<proteinExistence type="predicted"/>
<dbReference type="Proteomes" id="UP000237797">
    <property type="component" value="Unassembled WGS sequence"/>
</dbReference>
<dbReference type="AlphaFoldDB" id="A0A2T0LFT3"/>
<evidence type="ECO:0000313" key="2">
    <source>
        <dbReference type="EMBL" id="PRX40956.1"/>
    </source>
</evidence>
<accession>A0A2T0LFT3</accession>
<evidence type="ECO:0000313" key="3">
    <source>
        <dbReference type="Proteomes" id="UP000237797"/>
    </source>
</evidence>
<protein>
    <submittedName>
        <fullName evidence="2">Uncharacterized protein</fullName>
    </submittedName>
</protein>
<dbReference type="EMBL" id="PVNE01000009">
    <property type="protein sequence ID" value="PRX40956.1"/>
    <property type="molecule type" value="Genomic_DNA"/>
</dbReference>
<evidence type="ECO:0000256" key="1">
    <source>
        <dbReference type="SAM" id="MobiDB-lite"/>
    </source>
</evidence>
<feature type="compositionally biased region" description="Basic and acidic residues" evidence="1">
    <location>
        <begin position="1"/>
        <end position="16"/>
    </location>
</feature>
<name>A0A2T0LFT3_9BACL</name>
<sequence>MTGKMDKEDKEHKRPPFSELNVTVEHSAE</sequence>
<reference evidence="2 3" key="1">
    <citation type="submission" date="2018-03" db="EMBL/GenBank/DDBJ databases">
        <title>Genomic Encyclopedia of Archaeal and Bacterial Type Strains, Phase II (KMG-II): from individual species to whole genera.</title>
        <authorList>
            <person name="Goeker M."/>
        </authorList>
    </citation>
    <scope>NUCLEOTIDE SEQUENCE [LARGE SCALE GENOMIC DNA]</scope>
    <source>
        <strain evidence="2 3">DSM 44946</strain>
    </source>
</reference>
<comment type="caution">
    <text evidence="2">The sequence shown here is derived from an EMBL/GenBank/DDBJ whole genome shotgun (WGS) entry which is preliminary data.</text>
</comment>